<keyword evidence="3" id="KW-1185">Reference proteome</keyword>
<dbReference type="AlphaFoldDB" id="A0A8J6HQ27"/>
<accession>A0A8J6HQ27</accession>
<protein>
    <submittedName>
        <fullName evidence="2">Uncharacterized protein</fullName>
    </submittedName>
</protein>
<evidence type="ECO:0000256" key="1">
    <source>
        <dbReference type="SAM" id="MobiDB-lite"/>
    </source>
</evidence>
<reference evidence="2" key="1">
    <citation type="journal article" date="2020" name="J Insects Food Feed">
        <title>The yellow mealworm (Tenebrio molitor) genome: a resource for the emerging insects as food and feed industry.</title>
        <authorList>
            <person name="Eriksson T."/>
            <person name="Andere A."/>
            <person name="Kelstrup H."/>
            <person name="Emery V."/>
            <person name="Picard C."/>
        </authorList>
    </citation>
    <scope>NUCLEOTIDE SEQUENCE</scope>
    <source>
        <strain evidence="2">Stoneville</strain>
        <tissue evidence="2">Whole head</tissue>
    </source>
</reference>
<feature type="compositionally biased region" description="Polar residues" evidence="1">
    <location>
        <begin position="9"/>
        <end position="20"/>
    </location>
</feature>
<sequence length="73" mass="7774">MCTRAKGNIGNTTDQSSGSPVNGGGGIAPAASESGYVVQRLPGYSRTRVGVKDVVRRNIKVVLDEVRHRFCVK</sequence>
<dbReference type="EMBL" id="JABDTM020017520">
    <property type="protein sequence ID" value="KAH0818507.1"/>
    <property type="molecule type" value="Genomic_DNA"/>
</dbReference>
<evidence type="ECO:0000313" key="3">
    <source>
        <dbReference type="Proteomes" id="UP000719412"/>
    </source>
</evidence>
<dbReference type="Proteomes" id="UP000719412">
    <property type="component" value="Unassembled WGS sequence"/>
</dbReference>
<name>A0A8J6HQ27_TENMO</name>
<evidence type="ECO:0000313" key="2">
    <source>
        <dbReference type="EMBL" id="KAH0818507.1"/>
    </source>
</evidence>
<proteinExistence type="predicted"/>
<feature type="region of interest" description="Disordered" evidence="1">
    <location>
        <begin position="1"/>
        <end position="30"/>
    </location>
</feature>
<gene>
    <name evidence="2" type="ORF">GEV33_004284</name>
</gene>
<reference evidence="2" key="2">
    <citation type="submission" date="2021-08" db="EMBL/GenBank/DDBJ databases">
        <authorList>
            <person name="Eriksson T."/>
        </authorList>
    </citation>
    <scope>NUCLEOTIDE SEQUENCE</scope>
    <source>
        <strain evidence="2">Stoneville</strain>
        <tissue evidence="2">Whole head</tissue>
    </source>
</reference>
<comment type="caution">
    <text evidence="2">The sequence shown here is derived from an EMBL/GenBank/DDBJ whole genome shotgun (WGS) entry which is preliminary data.</text>
</comment>
<organism evidence="2 3">
    <name type="scientific">Tenebrio molitor</name>
    <name type="common">Yellow mealworm beetle</name>
    <dbReference type="NCBI Taxonomy" id="7067"/>
    <lineage>
        <taxon>Eukaryota</taxon>
        <taxon>Metazoa</taxon>
        <taxon>Ecdysozoa</taxon>
        <taxon>Arthropoda</taxon>
        <taxon>Hexapoda</taxon>
        <taxon>Insecta</taxon>
        <taxon>Pterygota</taxon>
        <taxon>Neoptera</taxon>
        <taxon>Endopterygota</taxon>
        <taxon>Coleoptera</taxon>
        <taxon>Polyphaga</taxon>
        <taxon>Cucujiformia</taxon>
        <taxon>Tenebrionidae</taxon>
        <taxon>Tenebrio</taxon>
    </lineage>
</organism>